<evidence type="ECO:0000313" key="2">
    <source>
        <dbReference type="Proteomes" id="UP000807469"/>
    </source>
</evidence>
<comment type="caution">
    <text evidence="1">The sequence shown here is derived from an EMBL/GenBank/DDBJ whole genome shotgun (WGS) entry which is preliminary data.</text>
</comment>
<dbReference type="Proteomes" id="UP000807469">
    <property type="component" value="Unassembled WGS sequence"/>
</dbReference>
<reference evidence="1" key="1">
    <citation type="submission" date="2020-11" db="EMBL/GenBank/DDBJ databases">
        <authorList>
            <consortium name="DOE Joint Genome Institute"/>
            <person name="Ahrendt S."/>
            <person name="Riley R."/>
            <person name="Andreopoulos W."/>
            <person name="Labutti K."/>
            <person name="Pangilinan J."/>
            <person name="Ruiz-Duenas F.J."/>
            <person name="Barrasa J.M."/>
            <person name="Sanchez-Garcia M."/>
            <person name="Camarero S."/>
            <person name="Miyauchi S."/>
            <person name="Serrano A."/>
            <person name="Linde D."/>
            <person name="Babiker R."/>
            <person name="Drula E."/>
            <person name="Ayuso-Fernandez I."/>
            <person name="Pacheco R."/>
            <person name="Padilla G."/>
            <person name="Ferreira P."/>
            <person name="Barriuso J."/>
            <person name="Kellner H."/>
            <person name="Castanera R."/>
            <person name="Alfaro M."/>
            <person name="Ramirez L."/>
            <person name="Pisabarro A.G."/>
            <person name="Kuo A."/>
            <person name="Tritt A."/>
            <person name="Lipzen A."/>
            <person name="He G."/>
            <person name="Yan M."/>
            <person name="Ng V."/>
            <person name="Cullen D."/>
            <person name="Martin F."/>
            <person name="Rosso M.-N."/>
            <person name="Henrissat B."/>
            <person name="Hibbett D."/>
            <person name="Martinez A.T."/>
            <person name="Grigoriev I.V."/>
        </authorList>
    </citation>
    <scope>NUCLEOTIDE SEQUENCE</scope>
    <source>
        <strain evidence="1">CIRM-BRFM 674</strain>
    </source>
</reference>
<accession>A0A9P5YUS8</accession>
<organism evidence="1 2">
    <name type="scientific">Pholiota conissans</name>
    <dbReference type="NCBI Taxonomy" id="109636"/>
    <lineage>
        <taxon>Eukaryota</taxon>
        <taxon>Fungi</taxon>
        <taxon>Dikarya</taxon>
        <taxon>Basidiomycota</taxon>
        <taxon>Agaricomycotina</taxon>
        <taxon>Agaricomycetes</taxon>
        <taxon>Agaricomycetidae</taxon>
        <taxon>Agaricales</taxon>
        <taxon>Agaricineae</taxon>
        <taxon>Strophariaceae</taxon>
        <taxon>Pholiota</taxon>
    </lineage>
</organism>
<name>A0A9P5YUS8_9AGAR</name>
<dbReference type="EMBL" id="MU155302">
    <property type="protein sequence ID" value="KAF9476223.1"/>
    <property type="molecule type" value="Genomic_DNA"/>
</dbReference>
<proteinExistence type="predicted"/>
<protein>
    <submittedName>
        <fullName evidence="1">Uncharacterized protein</fullName>
    </submittedName>
</protein>
<evidence type="ECO:0000313" key="1">
    <source>
        <dbReference type="EMBL" id="KAF9476223.1"/>
    </source>
</evidence>
<keyword evidence="2" id="KW-1185">Reference proteome</keyword>
<sequence>MRDLRHHRTSLYGHTRTNLVEDSLCNSRIDRERVNTLVHYGSIRLAFRSSKAAIIPKPNINTGHNLLTQIGP</sequence>
<dbReference type="AlphaFoldDB" id="A0A9P5YUS8"/>
<gene>
    <name evidence="1" type="ORF">BDN70DRAFT_882710</name>
</gene>